<protein>
    <submittedName>
        <fullName evidence="1">Type VI secretion system baseplate subunit TssF</fullName>
    </submittedName>
</protein>
<organism evidence="1 2">
    <name type="scientific">Massilia solisilvae</name>
    <dbReference type="NCBI Taxonomy" id="1811225"/>
    <lineage>
        <taxon>Bacteria</taxon>
        <taxon>Pseudomonadati</taxon>
        <taxon>Pseudomonadota</taxon>
        <taxon>Betaproteobacteria</taxon>
        <taxon>Burkholderiales</taxon>
        <taxon>Oxalobacteraceae</taxon>
        <taxon>Telluria group</taxon>
        <taxon>Massilia</taxon>
    </lineage>
</organism>
<reference evidence="1 2" key="1">
    <citation type="submission" date="2022-08" db="EMBL/GenBank/DDBJ databases">
        <title>Reclassification of Massilia species as members of the genera Telluria, Duganella, Pseudoduganella, Mokoshia gen. nov. and Zemynaea gen. nov. using orthogonal and non-orthogonal genome-based approaches.</title>
        <authorList>
            <person name="Bowman J.P."/>
        </authorList>
    </citation>
    <scope>NUCLEOTIDE SEQUENCE [LARGE SCALE GENOMIC DNA]</scope>
    <source>
        <strain evidence="1 2">JCM 31607</strain>
    </source>
</reference>
<name>A0ABT2BH41_9BURK</name>
<keyword evidence="2" id="KW-1185">Reference proteome</keyword>
<evidence type="ECO:0000313" key="2">
    <source>
        <dbReference type="Proteomes" id="UP001205861"/>
    </source>
</evidence>
<dbReference type="Pfam" id="PF05947">
    <property type="entry name" value="T6SS_TssF"/>
    <property type="match status" value="1"/>
</dbReference>
<accession>A0ABT2BH41</accession>
<dbReference type="RefSeq" id="WP_258855518.1">
    <property type="nucleotide sequence ID" value="NZ_JANUGV010000001.1"/>
</dbReference>
<dbReference type="PANTHER" id="PTHR35370">
    <property type="entry name" value="CYTOPLASMIC PROTEIN-RELATED-RELATED"/>
    <property type="match status" value="1"/>
</dbReference>
<gene>
    <name evidence="1" type="primary">tssF</name>
    <name evidence="1" type="ORF">NX773_06560</name>
</gene>
<dbReference type="PIRSF" id="PIRSF028304">
    <property type="entry name" value="UCP028304"/>
    <property type="match status" value="1"/>
</dbReference>
<evidence type="ECO:0000313" key="1">
    <source>
        <dbReference type="EMBL" id="MCS0607823.1"/>
    </source>
</evidence>
<dbReference type="InterPro" id="IPR010272">
    <property type="entry name" value="T6SS_TssF"/>
</dbReference>
<sequence length="611" mass="67648">MEQLLPYYERELGYLRHDLREFAERYPKIAGRLLISGEVCEDPHIERMIESFGLLNARIAKRLDDDYPEFTEALFEVLYPHYLRPFPSCSIARMERDPASKQATAGVIPRGTQLNTLAVRGTACIFRTVYPVTVAPLALTDASFAPIIDTPEAIQAPAGATSSVSLTIACTEQLTLSQLGMPRVRVFIDGEPSFCAALRDALFMRAVAAYAEADGCGRWVQLSAIPVRGAGFDDDESLIDFPARSHAAYRLLAEYFCFPEKFNFFDIDLAALTATMPPGARRMTLHLALSGMRADSNTARILGSLSSNNLLLNCTPVVNLFRRCGEPIRLTHATASYPVLGDARRAFAFEVYSIDSVNLVRQTLQGETVVQFSPFYSLKHGQTPEQHGHYWAMRRDDVMAEKSPGHETQISIVDIDFDPAEVETQTLNVELTCTNRDLPTALAYGQPGGDLFLDGFGLKRISFLRKPTASCRFERGRGAHWRLISHLALNHLSLSDGGADALREMLSMYDLPRSPWSQRQIGGIVAVSQQPVTAWLPGNPFACLVRGVQVRLTIEEEAFVGSGIYAFAQVIERFLALYVHANSFTQLILVSAKSGEELLKCAPRSGDLNLL</sequence>
<dbReference type="NCBIfam" id="TIGR03359">
    <property type="entry name" value="VI_chp_6"/>
    <property type="match status" value="1"/>
</dbReference>
<proteinExistence type="predicted"/>
<dbReference type="EMBL" id="JANUGV010000001">
    <property type="protein sequence ID" value="MCS0607823.1"/>
    <property type="molecule type" value="Genomic_DNA"/>
</dbReference>
<comment type="caution">
    <text evidence="1">The sequence shown here is derived from an EMBL/GenBank/DDBJ whole genome shotgun (WGS) entry which is preliminary data.</text>
</comment>
<dbReference type="PANTHER" id="PTHR35370:SF1">
    <property type="entry name" value="TYPE VI SECRETION SYSTEM COMPONENT TSSF1"/>
    <property type="match status" value="1"/>
</dbReference>
<dbReference type="Proteomes" id="UP001205861">
    <property type="component" value="Unassembled WGS sequence"/>
</dbReference>